<dbReference type="PANTHER" id="PTHR43305">
    <property type="entry name" value="FAMILY N-ACETYLTRANSFERASE, PUTATIVE (AFU_ORTHOLOGUE AFUA_2G01380)-RELATED"/>
    <property type="match status" value="1"/>
</dbReference>
<dbReference type="GO" id="GO:0016747">
    <property type="term" value="F:acyltransferase activity, transferring groups other than amino-acyl groups"/>
    <property type="evidence" value="ECO:0007669"/>
    <property type="project" value="InterPro"/>
</dbReference>
<feature type="domain" description="N-acetyltransferase" evidence="1">
    <location>
        <begin position="1"/>
        <end position="147"/>
    </location>
</feature>
<gene>
    <name evidence="2" type="ORF">SAMN02745247_00358</name>
</gene>
<dbReference type="Pfam" id="PF00583">
    <property type="entry name" value="Acetyltransf_1"/>
    <property type="match status" value="1"/>
</dbReference>
<dbReference type="PROSITE" id="PS51186">
    <property type="entry name" value="GNAT"/>
    <property type="match status" value="1"/>
</dbReference>
<dbReference type="SUPFAM" id="SSF55729">
    <property type="entry name" value="Acyl-CoA N-acyltransferases (Nat)"/>
    <property type="match status" value="1"/>
</dbReference>
<evidence type="ECO:0000313" key="2">
    <source>
        <dbReference type="EMBL" id="SHN49734.1"/>
    </source>
</evidence>
<protein>
    <submittedName>
        <fullName evidence="2">Acetyltransferase (GNAT) domain-containing protein</fullName>
    </submittedName>
</protein>
<sequence>MLFETKECTSPDIVKELFVEYSHIKGAESCFVSFDKELNDLPGFYSGGAIIVGYEEDKPIACVAIKKISDETCEGKRLFIRPEYRGKGYARIMLKAMTDKAFELGFKELIFTTKPEVMRIGYSLYKRLGYEELSEENGIVSMRIDLSKEYLYG</sequence>
<accession>A0A1M7RU51</accession>
<dbReference type="Proteomes" id="UP000184097">
    <property type="component" value="Unassembled WGS sequence"/>
</dbReference>
<dbReference type="InterPro" id="IPR016181">
    <property type="entry name" value="Acyl_CoA_acyltransferase"/>
</dbReference>
<dbReference type="Gene3D" id="3.40.630.30">
    <property type="match status" value="1"/>
</dbReference>
<dbReference type="AlphaFoldDB" id="A0A1M7RU51"/>
<organism evidence="2 3">
    <name type="scientific">Butyrivibrio hungatei DSM 14810</name>
    <dbReference type="NCBI Taxonomy" id="1121132"/>
    <lineage>
        <taxon>Bacteria</taxon>
        <taxon>Bacillati</taxon>
        <taxon>Bacillota</taxon>
        <taxon>Clostridia</taxon>
        <taxon>Lachnospirales</taxon>
        <taxon>Lachnospiraceae</taxon>
        <taxon>Butyrivibrio</taxon>
    </lineage>
</organism>
<name>A0A1M7RU51_9FIRM</name>
<dbReference type="CDD" id="cd04301">
    <property type="entry name" value="NAT_SF"/>
    <property type="match status" value="1"/>
</dbReference>
<proteinExistence type="predicted"/>
<dbReference type="InterPro" id="IPR052777">
    <property type="entry name" value="Acetyltransferase_Enz"/>
</dbReference>
<evidence type="ECO:0000259" key="1">
    <source>
        <dbReference type="PROSITE" id="PS51186"/>
    </source>
</evidence>
<dbReference type="EMBL" id="FRDH01000003">
    <property type="protein sequence ID" value="SHN49734.1"/>
    <property type="molecule type" value="Genomic_DNA"/>
</dbReference>
<keyword evidence="2" id="KW-0808">Transferase</keyword>
<reference evidence="2 3" key="1">
    <citation type="submission" date="2016-12" db="EMBL/GenBank/DDBJ databases">
        <authorList>
            <person name="Song W.-J."/>
            <person name="Kurnit D.M."/>
        </authorList>
    </citation>
    <scope>NUCLEOTIDE SEQUENCE [LARGE SCALE GENOMIC DNA]</scope>
    <source>
        <strain evidence="2 3">DSM 14810</strain>
    </source>
</reference>
<dbReference type="PANTHER" id="PTHR43305:SF1">
    <property type="entry name" value="FAMILY N-ACETYLTRANSFERASE, PUTATIVE (AFU_ORTHOLOGUE AFUA_2G01380)-RELATED"/>
    <property type="match status" value="1"/>
</dbReference>
<dbReference type="InterPro" id="IPR000182">
    <property type="entry name" value="GNAT_dom"/>
</dbReference>
<evidence type="ECO:0000313" key="3">
    <source>
        <dbReference type="Proteomes" id="UP000184097"/>
    </source>
</evidence>